<comment type="subcellular location">
    <subcellularLocation>
        <location evidence="1">Cytoplasm</location>
    </subcellularLocation>
</comment>
<proteinExistence type="inferred from homology"/>
<evidence type="ECO:0000256" key="2">
    <source>
        <dbReference type="ARBA" id="ARBA00005628"/>
    </source>
</evidence>
<dbReference type="GO" id="GO:0016791">
    <property type="term" value="F:phosphatase activity"/>
    <property type="evidence" value="ECO:0007669"/>
    <property type="project" value="InterPro"/>
</dbReference>
<organism evidence="8 9">
    <name type="scientific">Desulfonema ishimotonii</name>
    <dbReference type="NCBI Taxonomy" id="45657"/>
    <lineage>
        <taxon>Bacteria</taxon>
        <taxon>Pseudomonadati</taxon>
        <taxon>Thermodesulfobacteriota</taxon>
        <taxon>Desulfobacteria</taxon>
        <taxon>Desulfobacterales</taxon>
        <taxon>Desulfococcaceae</taxon>
        <taxon>Desulfonema</taxon>
    </lineage>
</organism>
<dbReference type="AlphaFoldDB" id="A0A401G3V7"/>
<dbReference type="GO" id="GO:0005737">
    <property type="term" value="C:cytoplasm"/>
    <property type="evidence" value="ECO:0007669"/>
    <property type="project" value="UniProtKB-SubCell"/>
</dbReference>
<dbReference type="GO" id="GO:0046872">
    <property type="term" value="F:metal ion binding"/>
    <property type="evidence" value="ECO:0007669"/>
    <property type="project" value="UniProtKB-KW"/>
</dbReference>
<evidence type="ECO:0000256" key="1">
    <source>
        <dbReference type="ARBA" id="ARBA00004496"/>
    </source>
</evidence>
<evidence type="ECO:0000256" key="6">
    <source>
        <dbReference type="ARBA" id="ARBA00023277"/>
    </source>
</evidence>
<evidence type="ECO:0000256" key="4">
    <source>
        <dbReference type="ARBA" id="ARBA00022723"/>
    </source>
</evidence>
<keyword evidence="4" id="KW-0479">Metal-binding</keyword>
<dbReference type="InterPro" id="IPR006549">
    <property type="entry name" value="HAD-SF_hydro_IIIA"/>
</dbReference>
<keyword evidence="5" id="KW-0378">Hydrolase</keyword>
<dbReference type="PANTHER" id="PTHR42891:SF1">
    <property type="entry name" value="D-GLYCERO-BETA-D-MANNO-HEPTOSE-1,7-BISPHOSPHATE 7-PHOSPHATASE"/>
    <property type="match status" value="1"/>
</dbReference>
<dbReference type="EMBL" id="BEXT01000001">
    <property type="protein sequence ID" value="GBC63928.1"/>
    <property type="molecule type" value="Genomic_DNA"/>
</dbReference>
<evidence type="ECO:0000256" key="3">
    <source>
        <dbReference type="ARBA" id="ARBA00022490"/>
    </source>
</evidence>
<evidence type="ECO:0000256" key="7">
    <source>
        <dbReference type="ARBA" id="ARBA00031828"/>
    </source>
</evidence>
<name>A0A401G3V7_9BACT</name>
<dbReference type="Proteomes" id="UP000288096">
    <property type="component" value="Unassembled WGS sequence"/>
</dbReference>
<evidence type="ECO:0000313" key="8">
    <source>
        <dbReference type="EMBL" id="GBC63928.1"/>
    </source>
</evidence>
<dbReference type="NCBIfam" id="NF006506">
    <property type="entry name" value="PRK08942.1"/>
    <property type="match status" value="1"/>
</dbReference>
<dbReference type="InterPro" id="IPR006543">
    <property type="entry name" value="Histidinol-phos"/>
</dbReference>
<reference evidence="9" key="2">
    <citation type="submission" date="2019-01" db="EMBL/GenBank/DDBJ databases">
        <title>Genome sequence of Desulfonema ishimotonii strain Tokyo 01.</title>
        <authorList>
            <person name="Fukui M."/>
        </authorList>
    </citation>
    <scope>NUCLEOTIDE SEQUENCE [LARGE SCALE GENOMIC DNA]</scope>
    <source>
        <strain evidence="9">Tokyo 01</strain>
    </source>
</reference>
<dbReference type="NCBIfam" id="TIGR01662">
    <property type="entry name" value="HAD-SF-IIIA"/>
    <property type="match status" value="1"/>
</dbReference>
<dbReference type="InterPro" id="IPR023214">
    <property type="entry name" value="HAD_sf"/>
</dbReference>
<comment type="caution">
    <text evidence="8">The sequence shown here is derived from an EMBL/GenBank/DDBJ whole genome shotgun (WGS) entry which is preliminary data.</text>
</comment>
<dbReference type="SUPFAM" id="SSF56784">
    <property type="entry name" value="HAD-like"/>
    <property type="match status" value="1"/>
</dbReference>
<keyword evidence="6" id="KW-0119">Carbohydrate metabolism</keyword>
<evidence type="ECO:0000256" key="5">
    <source>
        <dbReference type="ARBA" id="ARBA00022801"/>
    </source>
</evidence>
<dbReference type="InterPro" id="IPR036412">
    <property type="entry name" value="HAD-like_sf"/>
</dbReference>
<sequence length="205" mass="22581">MLRDVVFLDRDGVINEDSPDYIRSWDEFRFIPGSTEAIRCLTEHGFAVILITNQSAVNRGMITRQTLEHMHTMMRLAVEAAGGRITDIFFCPHRPDEGCGCRKPAPGLIRKAQAIYGIDPATACMVGDSAKDIECARNAGCARSILVRTGNGRASEKILEHKNIRPDHIVANLYEAAVLICGCEKKRSGRSAETPDPSCCFRTTA</sequence>
<dbReference type="Pfam" id="PF13242">
    <property type="entry name" value="Hydrolase_like"/>
    <property type="match status" value="1"/>
</dbReference>
<dbReference type="NCBIfam" id="TIGR01656">
    <property type="entry name" value="Histidinol-ppas"/>
    <property type="match status" value="1"/>
</dbReference>
<dbReference type="OrthoDB" id="9814110at2"/>
<dbReference type="GO" id="GO:0005975">
    <property type="term" value="P:carbohydrate metabolic process"/>
    <property type="evidence" value="ECO:0007669"/>
    <property type="project" value="InterPro"/>
</dbReference>
<dbReference type="CDD" id="cd07503">
    <property type="entry name" value="HAD_HisB-N"/>
    <property type="match status" value="1"/>
</dbReference>
<dbReference type="InterPro" id="IPR006439">
    <property type="entry name" value="HAD-SF_hydro_IA"/>
</dbReference>
<dbReference type="NCBIfam" id="TIGR01549">
    <property type="entry name" value="HAD-SF-IA-v1"/>
    <property type="match status" value="1"/>
</dbReference>
<comment type="similarity">
    <text evidence="2">Belongs to the GmhB family.</text>
</comment>
<keyword evidence="9" id="KW-1185">Reference proteome</keyword>
<reference evidence="9" key="1">
    <citation type="submission" date="2017-11" db="EMBL/GenBank/DDBJ databases">
        <authorList>
            <person name="Watanabe M."/>
            <person name="Kojima H."/>
        </authorList>
    </citation>
    <scope>NUCLEOTIDE SEQUENCE [LARGE SCALE GENOMIC DNA]</scope>
    <source>
        <strain evidence="9">Tokyo 01</strain>
    </source>
</reference>
<dbReference type="Gene3D" id="3.40.50.1000">
    <property type="entry name" value="HAD superfamily/HAD-like"/>
    <property type="match status" value="1"/>
</dbReference>
<dbReference type="InterPro" id="IPR004446">
    <property type="entry name" value="Heptose_bisP_phosphatase"/>
</dbReference>
<dbReference type="PANTHER" id="PTHR42891">
    <property type="entry name" value="D-GLYCERO-BETA-D-MANNO-HEPTOSE-1,7-BISPHOSPHATE 7-PHOSPHATASE"/>
    <property type="match status" value="1"/>
</dbReference>
<gene>
    <name evidence="8" type="ORF">DENIS_4928</name>
</gene>
<keyword evidence="3" id="KW-0963">Cytoplasm</keyword>
<protein>
    <recommendedName>
        <fullName evidence="7">D,D-heptose 1,7-bisphosphate phosphatase</fullName>
    </recommendedName>
</protein>
<accession>A0A401G3V7</accession>
<evidence type="ECO:0000313" key="9">
    <source>
        <dbReference type="Proteomes" id="UP000288096"/>
    </source>
</evidence>